<proteinExistence type="predicted"/>
<dbReference type="AlphaFoldDB" id="A0A099L6W1"/>
<name>A0A099L6W1_COLPS</name>
<gene>
    <name evidence="2" type="ORF">GAB14E_0859</name>
</gene>
<dbReference type="PANTHER" id="PTHR40940">
    <property type="entry name" value="PROTEIN BATD-RELATED"/>
    <property type="match status" value="1"/>
</dbReference>
<dbReference type="PANTHER" id="PTHR40940:SF1">
    <property type="entry name" value="PROTEIN BATD"/>
    <property type="match status" value="1"/>
</dbReference>
<keyword evidence="1" id="KW-0812">Transmembrane</keyword>
<protein>
    <submittedName>
        <fullName evidence="2">Aerotolerance-related protein BatD</fullName>
    </submittedName>
</protein>
<feature type="transmembrane region" description="Helical" evidence="1">
    <location>
        <begin position="347"/>
        <end position="372"/>
    </location>
</feature>
<sequence length="487" mass="54394">MTINWKVKALMMNKNLLAQLLTIFFLCYLTVINSAKAATNIEDLINQGKLTVNLQVNQKQQYIVGQAVILAVEVSTDRWFATGSKIQHFTLKNVVMQANNIITINGSKRINGKSWATQTHEITLYPTASGIYHVAPIQIDISVNTEDDGVVTGVISTQERRFTIELPPALAGIDNFIVSSQVTLSIDGQFDEKKDYAVGEAITQTITITASDTPAMMIHPINLIARKNTELNTEQNANENNASQSDASEMTTSKSEAALTDVSGLSIYHKPAQIFDKSNRGSLLGTRVESYTYIFEKSGSYKIDGQVIYWWNSQENTLERLLIPSSTWTVSGGSFNQQVQSSLFNDFSLNVAAIITLLIIILLLTLSYLGFIKRQQLYNLYRKVTKQEQRLLRRSFLNAIAMKNYLGATQYLYQYTLLSDKQSLIDDCSFTVALNKLAFHECIADKTALKLSVNEAKALIKKIDITVAKKANTSSFYANKRINLNID</sequence>
<evidence type="ECO:0000313" key="3">
    <source>
        <dbReference type="Proteomes" id="UP000029868"/>
    </source>
</evidence>
<dbReference type="EMBL" id="JQEC01000001">
    <property type="protein sequence ID" value="KGJ97922.1"/>
    <property type="molecule type" value="Genomic_DNA"/>
</dbReference>
<dbReference type="Proteomes" id="UP000029868">
    <property type="component" value="Unassembled WGS sequence"/>
</dbReference>
<dbReference type="PATRIC" id="fig|28229.3.peg.12"/>
<comment type="caution">
    <text evidence="2">The sequence shown here is derived from an EMBL/GenBank/DDBJ whole genome shotgun (WGS) entry which is preliminary data.</text>
</comment>
<organism evidence="2 3">
    <name type="scientific">Colwellia psychrerythraea</name>
    <name type="common">Vibrio psychroerythus</name>
    <dbReference type="NCBI Taxonomy" id="28229"/>
    <lineage>
        <taxon>Bacteria</taxon>
        <taxon>Pseudomonadati</taxon>
        <taxon>Pseudomonadota</taxon>
        <taxon>Gammaproteobacteria</taxon>
        <taxon>Alteromonadales</taxon>
        <taxon>Colwelliaceae</taxon>
        <taxon>Colwellia</taxon>
    </lineage>
</organism>
<keyword evidence="1" id="KW-0472">Membrane</keyword>
<dbReference type="InterPro" id="IPR025738">
    <property type="entry name" value="BatD"/>
</dbReference>
<evidence type="ECO:0000256" key="1">
    <source>
        <dbReference type="SAM" id="Phobius"/>
    </source>
</evidence>
<accession>A0A099L6W1</accession>
<reference evidence="2 3" key="1">
    <citation type="submission" date="2014-08" db="EMBL/GenBank/DDBJ databases">
        <title>Genomic and Phenotypic Diversity of Colwellia psychrerythraea strains from Disparate Marine Basins.</title>
        <authorList>
            <person name="Techtmann S.M."/>
            <person name="Stelling S.C."/>
            <person name="Utturkar S.M."/>
            <person name="Alshibli N."/>
            <person name="Harris A."/>
            <person name="Brown S.D."/>
            <person name="Hazen T.C."/>
        </authorList>
    </citation>
    <scope>NUCLEOTIDE SEQUENCE [LARGE SCALE GENOMIC DNA]</scope>
    <source>
        <strain evidence="2 3">GAB14E</strain>
    </source>
</reference>
<keyword evidence="1" id="KW-1133">Transmembrane helix</keyword>
<evidence type="ECO:0000313" key="2">
    <source>
        <dbReference type="EMBL" id="KGJ97922.1"/>
    </source>
</evidence>